<reference evidence="2" key="1">
    <citation type="journal article" date="2019" name="Int. J. Syst. Evol. Microbiol.">
        <title>The Global Catalogue of Microorganisms (GCM) 10K type strain sequencing project: providing services to taxonomists for standard genome sequencing and annotation.</title>
        <authorList>
            <consortium name="The Broad Institute Genomics Platform"/>
            <consortium name="The Broad Institute Genome Sequencing Center for Infectious Disease"/>
            <person name="Wu L."/>
            <person name="Ma J."/>
        </authorList>
    </citation>
    <scope>NUCLEOTIDE SEQUENCE [LARGE SCALE GENOMIC DNA]</scope>
    <source>
        <strain evidence="2">NBRC 101365</strain>
    </source>
</reference>
<organism evidence="1 2">
    <name type="scientific">Labrys miyagiensis</name>
    <dbReference type="NCBI Taxonomy" id="346912"/>
    <lineage>
        <taxon>Bacteria</taxon>
        <taxon>Pseudomonadati</taxon>
        <taxon>Pseudomonadota</taxon>
        <taxon>Alphaproteobacteria</taxon>
        <taxon>Hyphomicrobiales</taxon>
        <taxon>Xanthobacteraceae</taxon>
        <taxon>Labrys</taxon>
    </lineage>
</organism>
<gene>
    <name evidence="1" type="ORF">GCM10007874_17770</name>
</gene>
<accession>A0ABQ6CIR6</accession>
<dbReference type="Proteomes" id="UP001156882">
    <property type="component" value="Unassembled WGS sequence"/>
</dbReference>
<proteinExistence type="predicted"/>
<sequence length="73" mass="7985">MIRRPSAIYRDGAPGRHIMVYSGRSLKGFVVIRDGESHTYAPEGDFVGTFVGASEGLKAAREWLLSDQGGRQC</sequence>
<dbReference type="RefSeq" id="WP_284311632.1">
    <property type="nucleotide sequence ID" value="NZ_BSPC01000015.1"/>
</dbReference>
<dbReference type="EMBL" id="BSPC01000015">
    <property type="protein sequence ID" value="GLS18760.1"/>
    <property type="molecule type" value="Genomic_DNA"/>
</dbReference>
<keyword evidence="2" id="KW-1185">Reference proteome</keyword>
<evidence type="ECO:0000313" key="2">
    <source>
        <dbReference type="Proteomes" id="UP001156882"/>
    </source>
</evidence>
<name>A0ABQ6CIR6_9HYPH</name>
<evidence type="ECO:0000313" key="1">
    <source>
        <dbReference type="EMBL" id="GLS18760.1"/>
    </source>
</evidence>
<comment type="caution">
    <text evidence="1">The sequence shown here is derived from an EMBL/GenBank/DDBJ whole genome shotgun (WGS) entry which is preliminary data.</text>
</comment>
<protein>
    <submittedName>
        <fullName evidence="1">Uncharacterized protein</fullName>
    </submittedName>
</protein>